<organism evidence="2 3">
    <name type="scientific">Colletotrichum godetiae</name>
    <dbReference type="NCBI Taxonomy" id="1209918"/>
    <lineage>
        <taxon>Eukaryota</taxon>
        <taxon>Fungi</taxon>
        <taxon>Dikarya</taxon>
        <taxon>Ascomycota</taxon>
        <taxon>Pezizomycotina</taxon>
        <taxon>Sordariomycetes</taxon>
        <taxon>Hypocreomycetidae</taxon>
        <taxon>Glomerellales</taxon>
        <taxon>Glomerellaceae</taxon>
        <taxon>Colletotrichum</taxon>
        <taxon>Colletotrichum acutatum species complex</taxon>
    </lineage>
</organism>
<dbReference type="EMBL" id="JAHMHR010000003">
    <property type="protein sequence ID" value="KAK1699994.1"/>
    <property type="molecule type" value="Genomic_DNA"/>
</dbReference>
<proteinExistence type="predicted"/>
<sequence>MHFQHLLVVAAALLGQAAAQLHTVTAQCTPEPNCNKDNVGVACKVTCVDNPGGTRVTTGFCKSSPFGVSCTP</sequence>
<comment type="caution">
    <text evidence="2">The sequence shown here is derived from an EMBL/GenBank/DDBJ whole genome shotgun (WGS) entry which is preliminary data.</text>
</comment>
<evidence type="ECO:0000313" key="3">
    <source>
        <dbReference type="Proteomes" id="UP001224890"/>
    </source>
</evidence>
<dbReference type="Proteomes" id="UP001224890">
    <property type="component" value="Unassembled WGS sequence"/>
</dbReference>
<gene>
    <name evidence="2" type="ORF">BDP55DRAFT_723607</name>
</gene>
<accession>A0AAJ0AZU7</accession>
<keyword evidence="1" id="KW-0732">Signal</keyword>
<evidence type="ECO:0000256" key="1">
    <source>
        <dbReference type="SAM" id="SignalP"/>
    </source>
</evidence>
<dbReference type="RefSeq" id="XP_060435751.1">
    <property type="nucleotide sequence ID" value="XM_060578772.1"/>
</dbReference>
<reference evidence="2" key="1">
    <citation type="submission" date="2021-06" db="EMBL/GenBank/DDBJ databases">
        <title>Comparative genomics, transcriptomics and evolutionary studies reveal genomic signatures of adaptation to plant cell wall in hemibiotrophic fungi.</title>
        <authorList>
            <consortium name="DOE Joint Genome Institute"/>
            <person name="Baroncelli R."/>
            <person name="Diaz J.F."/>
            <person name="Benocci T."/>
            <person name="Peng M."/>
            <person name="Battaglia E."/>
            <person name="Haridas S."/>
            <person name="Andreopoulos W."/>
            <person name="Labutti K."/>
            <person name="Pangilinan J."/>
            <person name="Floch G.L."/>
            <person name="Makela M.R."/>
            <person name="Henrissat B."/>
            <person name="Grigoriev I.V."/>
            <person name="Crouch J.A."/>
            <person name="De Vries R.P."/>
            <person name="Sukno S.A."/>
            <person name="Thon M.R."/>
        </authorList>
    </citation>
    <scope>NUCLEOTIDE SEQUENCE</scope>
    <source>
        <strain evidence="2">CBS 193.32</strain>
    </source>
</reference>
<name>A0AAJ0AZU7_9PEZI</name>
<feature type="chain" id="PRO_5042620448" evidence="1">
    <location>
        <begin position="20"/>
        <end position="72"/>
    </location>
</feature>
<keyword evidence="3" id="KW-1185">Reference proteome</keyword>
<dbReference type="GeneID" id="85463298"/>
<evidence type="ECO:0000313" key="2">
    <source>
        <dbReference type="EMBL" id="KAK1699994.1"/>
    </source>
</evidence>
<feature type="signal peptide" evidence="1">
    <location>
        <begin position="1"/>
        <end position="19"/>
    </location>
</feature>
<dbReference type="AlphaFoldDB" id="A0AAJ0AZU7"/>
<protein>
    <submittedName>
        <fullName evidence="2">Uncharacterized protein</fullName>
    </submittedName>
</protein>